<keyword evidence="8 12" id="KW-0285">Flavoprotein</keyword>
<dbReference type="PANTHER" id="PTHR42923:SF3">
    <property type="entry name" value="PROTOPORPHYRINOGEN OXIDASE"/>
    <property type="match status" value="1"/>
</dbReference>
<keyword evidence="9 12" id="KW-0274">FAD</keyword>
<name>A0ABR6BEP1_9PSEU</name>
<evidence type="ECO:0000256" key="1">
    <source>
        <dbReference type="ARBA" id="ARBA00001755"/>
    </source>
</evidence>
<reference evidence="14 15" key="1">
    <citation type="submission" date="2020-08" db="EMBL/GenBank/DDBJ databases">
        <title>Genomic Encyclopedia of Archaeal and Bacterial Type Strains, Phase II (KMG-II): from individual species to whole genera.</title>
        <authorList>
            <person name="Goeker M."/>
        </authorList>
    </citation>
    <scope>NUCLEOTIDE SEQUENCE [LARGE SCALE GENOMIC DNA]</scope>
    <source>
        <strain evidence="14 15">DSM 43850</strain>
    </source>
</reference>
<protein>
    <recommendedName>
        <fullName evidence="7 12">Coproporphyrinogen III oxidase</fullName>
        <ecNumber evidence="6 12">1.3.3.15</ecNumber>
    </recommendedName>
</protein>
<evidence type="ECO:0000256" key="7">
    <source>
        <dbReference type="ARBA" id="ARBA00019046"/>
    </source>
</evidence>
<dbReference type="PANTHER" id="PTHR42923">
    <property type="entry name" value="PROTOPORPHYRINOGEN OXIDASE"/>
    <property type="match status" value="1"/>
</dbReference>
<comment type="subcellular location">
    <subcellularLocation>
        <location evidence="12">Cytoplasm</location>
    </subcellularLocation>
</comment>
<dbReference type="Gene3D" id="3.90.660.20">
    <property type="entry name" value="Protoporphyrinogen oxidase, mitochondrial, domain 2"/>
    <property type="match status" value="1"/>
</dbReference>
<dbReference type="InterPro" id="IPR002937">
    <property type="entry name" value="Amino_oxidase"/>
</dbReference>
<evidence type="ECO:0000256" key="8">
    <source>
        <dbReference type="ARBA" id="ARBA00022630"/>
    </source>
</evidence>
<evidence type="ECO:0000256" key="3">
    <source>
        <dbReference type="ARBA" id="ARBA00002185"/>
    </source>
</evidence>
<dbReference type="Proteomes" id="UP000517916">
    <property type="component" value="Unassembled WGS sequence"/>
</dbReference>
<evidence type="ECO:0000256" key="12">
    <source>
        <dbReference type="RuleBase" id="RU364052"/>
    </source>
</evidence>
<keyword evidence="12" id="KW-0963">Cytoplasm</keyword>
<dbReference type="SUPFAM" id="SSF54373">
    <property type="entry name" value="FAD-linked reductases, C-terminal domain"/>
    <property type="match status" value="1"/>
</dbReference>
<evidence type="ECO:0000256" key="4">
    <source>
        <dbReference type="ARBA" id="ARBA00004744"/>
    </source>
</evidence>
<evidence type="ECO:0000313" key="14">
    <source>
        <dbReference type="EMBL" id="MBA8925343.1"/>
    </source>
</evidence>
<comment type="similarity">
    <text evidence="5 12">Belongs to the protoporphyrinogen/coproporphyrinogen oxidase family. Coproporphyrinogen III oxidase subfamily.</text>
</comment>
<dbReference type="Gene3D" id="3.50.50.60">
    <property type="entry name" value="FAD/NAD(P)-binding domain"/>
    <property type="match status" value="1"/>
</dbReference>
<dbReference type="RefSeq" id="WP_182837308.1">
    <property type="nucleotide sequence ID" value="NZ_BAAABQ010000084.1"/>
</dbReference>
<evidence type="ECO:0000256" key="6">
    <source>
        <dbReference type="ARBA" id="ARBA00012402"/>
    </source>
</evidence>
<dbReference type="GO" id="GO:0004729">
    <property type="term" value="F:oxygen-dependent protoporphyrinogen oxidase activity"/>
    <property type="evidence" value="ECO:0007669"/>
    <property type="project" value="UniProtKB-EC"/>
</dbReference>
<evidence type="ECO:0000256" key="10">
    <source>
        <dbReference type="ARBA" id="ARBA00023002"/>
    </source>
</evidence>
<sequence>MTPTSVAVIGGGVSGTAAAYRLRRLLGPAAEITVFEQADRLGGKLRTIEFAGRGFDVGAEAFLARRGEATELITELGMAEQLVHPTQAGATVRAGGRTNRLPAHTLMGVPASAEAVREVLSEQALRRVSEEPTLPPIELDGDVAVGALLRERFGPEVADRLVDPLLGGVYAGRADALGLRATMPALARALDRGVGSLVAAAATLVPAPPQKGTSRPPVFGTLAGGLGSLVDRLAEASAATVRLGQTVRGLCRTETGWRLDLGTEAVLVDGVVLAVPAPAARKLLADAVPAAANAFAEVELASMAVVALALPPDVALPTNSGVLIAADDRHADGTPFTAKAFTYSGRKWAHLAPAGEPLVLRGSVGRAGEAASLQVEDEELVSAVLADLAELTGITAKPLETSVTRWGGGLPQYGVGHLDRVSAIEAAVREVPGLAVAGASLHGVGVPACIATSQAAAARVAAHLLGRYRPTGGTMGAWPA</sequence>
<dbReference type="EC" id="1.3.3.15" evidence="6 12"/>
<evidence type="ECO:0000313" key="15">
    <source>
        <dbReference type="Proteomes" id="UP000517916"/>
    </source>
</evidence>
<evidence type="ECO:0000256" key="11">
    <source>
        <dbReference type="ARBA" id="ARBA00023133"/>
    </source>
</evidence>
<dbReference type="InterPro" id="IPR036188">
    <property type="entry name" value="FAD/NAD-bd_sf"/>
</dbReference>
<dbReference type="InterPro" id="IPR050464">
    <property type="entry name" value="Zeta_carotene_desat/Oxidored"/>
</dbReference>
<dbReference type="NCBIfam" id="TIGR00562">
    <property type="entry name" value="proto_IX_ox"/>
    <property type="match status" value="1"/>
</dbReference>
<proteinExistence type="inferred from homology"/>
<keyword evidence="15" id="KW-1185">Reference proteome</keyword>
<evidence type="ECO:0000256" key="9">
    <source>
        <dbReference type="ARBA" id="ARBA00022827"/>
    </source>
</evidence>
<comment type="catalytic activity">
    <reaction evidence="1">
        <text>coproporphyrinogen III + 3 O2 = coproporphyrin III + 3 H2O2</text>
        <dbReference type="Rhea" id="RHEA:43436"/>
        <dbReference type="ChEBI" id="CHEBI:15379"/>
        <dbReference type="ChEBI" id="CHEBI:16240"/>
        <dbReference type="ChEBI" id="CHEBI:57309"/>
        <dbReference type="ChEBI" id="CHEBI:131725"/>
        <dbReference type="EC" id="1.3.3.15"/>
    </reaction>
    <physiologicalReaction direction="left-to-right" evidence="1">
        <dbReference type="Rhea" id="RHEA:43437"/>
    </physiologicalReaction>
</comment>
<keyword evidence="11 12" id="KW-0350">Heme biosynthesis</keyword>
<evidence type="ECO:0000256" key="2">
    <source>
        <dbReference type="ARBA" id="ARBA00001974"/>
    </source>
</evidence>
<dbReference type="Gene3D" id="1.10.3110.10">
    <property type="entry name" value="protoporphyrinogen ix oxidase, domain 3"/>
    <property type="match status" value="1"/>
</dbReference>
<evidence type="ECO:0000259" key="13">
    <source>
        <dbReference type="Pfam" id="PF01593"/>
    </source>
</evidence>
<dbReference type="EMBL" id="JACJID010000002">
    <property type="protein sequence ID" value="MBA8925343.1"/>
    <property type="molecule type" value="Genomic_DNA"/>
</dbReference>
<evidence type="ECO:0000256" key="5">
    <source>
        <dbReference type="ARBA" id="ARBA00008310"/>
    </source>
</evidence>
<dbReference type="SUPFAM" id="SSF51905">
    <property type="entry name" value="FAD/NAD(P)-binding domain"/>
    <property type="match status" value="1"/>
</dbReference>
<comment type="function">
    <text evidence="3 12">Involved in coproporphyrin-dependent heme b biosynthesis. Catalyzes the oxidation of coproporphyrinogen III to coproporphyrin III.</text>
</comment>
<comment type="pathway">
    <text evidence="4 12">Porphyrin-containing compound metabolism; protoheme biosynthesis.</text>
</comment>
<gene>
    <name evidence="14" type="ORF">BC739_002542</name>
</gene>
<feature type="domain" description="Amine oxidase" evidence="13">
    <location>
        <begin position="14"/>
        <end position="460"/>
    </location>
</feature>
<comment type="cofactor">
    <cofactor evidence="2 12">
        <name>FAD</name>
        <dbReference type="ChEBI" id="CHEBI:57692"/>
    </cofactor>
</comment>
<dbReference type="InterPro" id="IPR004572">
    <property type="entry name" value="Protoporphyrinogen_oxidase"/>
</dbReference>
<organism evidence="14 15">
    <name type="scientific">Kutzneria viridogrisea</name>
    <dbReference type="NCBI Taxonomy" id="47990"/>
    <lineage>
        <taxon>Bacteria</taxon>
        <taxon>Bacillati</taxon>
        <taxon>Actinomycetota</taxon>
        <taxon>Actinomycetes</taxon>
        <taxon>Pseudonocardiales</taxon>
        <taxon>Pseudonocardiaceae</taxon>
        <taxon>Kutzneria</taxon>
    </lineage>
</organism>
<keyword evidence="10 12" id="KW-0560">Oxidoreductase</keyword>
<dbReference type="Pfam" id="PF01593">
    <property type="entry name" value="Amino_oxidase"/>
    <property type="match status" value="1"/>
</dbReference>
<accession>A0ABR6BEP1</accession>
<comment type="caution">
    <text evidence="14">The sequence shown here is derived from an EMBL/GenBank/DDBJ whole genome shotgun (WGS) entry which is preliminary data.</text>
</comment>